<dbReference type="EMBL" id="PFUC01000012">
    <property type="protein sequence ID" value="PJB48739.1"/>
    <property type="molecule type" value="Genomic_DNA"/>
</dbReference>
<gene>
    <name evidence="1" type="ORF">CO104_00625</name>
</gene>
<proteinExistence type="predicted"/>
<reference evidence="2" key="1">
    <citation type="submission" date="2017-09" db="EMBL/GenBank/DDBJ databases">
        <title>Depth-based differentiation of microbial function through sediment-hosted aquifers and enrichment of novel symbionts in the deep terrestrial subsurface.</title>
        <authorList>
            <person name="Probst A.J."/>
            <person name="Ladd B."/>
            <person name="Jarett J.K."/>
            <person name="Geller-Mcgrath D.E."/>
            <person name="Sieber C.M.K."/>
            <person name="Emerson J.B."/>
            <person name="Anantharaman K."/>
            <person name="Thomas B.C."/>
            <person name="Malmstrom R."/>
            <person name="Stieglmeier M."/>
            <person name="Klingl A."/>
            <person name="Woyke T."/>
            <person name="Ryan C.M."/>
            <person name="Banfield J.F."/>
        </authorList>
    </citation>
    <scope>NUCLEOTIDE SEQUENCE [LARGE SCALE GENOMIC DNA]</scope>
</reference>
<dbReference type="AlphaFoldDB" id="A0A2M8BY24"/>
<sequence>MFFNKKVEGDIGYYKLGDWWLETFTKDERKTIEDVYKPMGMDANKKPLTEGKIESSSQSKAFFLSSLAGWFNNPRNRSIANKIIEKAEESVEKDQEDMLTVHFVYSEMVSIYYAQREDAEM</sequence>
<name>A0A2M8BY24_9BACT</name>
<comment type="caution">
    <text evidence="1">The sequence shown here is derived from an EMBL/GenBank/DDBJ whole genome shotgun (WGS) entry which is preliminary data.</text>
</comment>
<accession>A0A2M8BY24</accession>
<dbReference type="Proteomes" id="UP000231196">
    <property type="component" value="Unassembled WGS sequence"/>
</dbReference>
<protein>
    <submittedName>
        <fullName evidence="1">Uncharacterized protein</fullName>
    </submittedName>
</protein>
<evidence type="ECO:0000313" key="1">
    <source>
        <dbReference type="EMBL" id="PJB48739.1"/>
    </source>
</evidence>
<organism evidence="1 2">
    <name type="scientific">Candidatus Collierbacteria bacterium CG_4_9_14_3_um_filter_43_16</name>
    <dbReference type="NCBI Taxonomy" id="1974532"/>
    <lineage>
        <taxon>Bacteria</taxon>
        <taxon>Candidatus Collieribacteriota</taxon>
    </lineage>
</organism>
<evidence type="ECO:0000313" key="2">
    <source>
        <dbReference type="Proteomes" id="UP000231196"/>
    </source>
</evidence>